<keyword evidence="4" id="KW-0411">Iron-sulfur</keyword>
<comment type="caution">
    <text evidence="8">The sequence shown here is derived from an EMBL/GenBank/DDBJ whole genome shotgun (WGS) entry which is preliminary data.</text>
</comment>
<dbReference type="InterPro" id="IPR036922">
    <property type="entry name" value="Rieske_2Fe-2S_sf"/>
</dbReference>
<dbReference type="EMBL" id="QWGE01000001">
    <property type="protein sequence ID" value="RIJ42844.1"/>
    <property type="molecule type" value="Genomic_DNA"/>
</dbReference>
<accession>A0A399SIN2</accession>
<keyword evidence="9" id="KW-1185">Reference proteome</keyword>
<feature type="domain" description="Rieske" evidence="7">
    <location>
        <begin position="10"/>
        <end position="111"/>
    </location>
</feature>
<evidence type="ECO:0000313" key="8">
    <source>
        <dbReference type="EMBL" id="RIJ42844.1"/>
    </source>
</evidence>
<evidence type="ECO:0000259" key="7">
    <source>
        <dbReference type="PROSITE" id="PS51296"/>
    </source>
</evidence>
<organism evidence="8 9">
    <name type="scientific">Pontibacter oryzae</name>
    <dbReference type="NCBI Taxonomy" id="2304593"/>
    <lineage>
        <taxon>Bacteria</taxon>
        <taxon>Pseudomonadati</taxon>
        <taxon>Bacteroidota</taxon>
        <taxon>Cytophagia</taxon>
        <taxon>Cytophagales</taxon>
        <taxon>Hymenobacteraceae</taxon>
        <taxon>Pontibacter</taxon>
    </lineage>
</organism>
<comment type="cofactor">
    <cofactor evidence="5">
        <name>[2Fe-2S] cluster</name>
        <dbReference type="ChEBI" id="CHEBI:190135"/>
    </cofactor>
</comment>
<evidence type="ECO:0000256" key="5">
    <source>
        <dbReference type="ARBA" id="ARBA00034078"/>
    </source>
</evidence>
<sequence length="121" mass="13599">MAAPDKNYNWHKVYASAAEAAQKVPMRKLQKLDLAGREICLAHTQAGFFAVADACPHLGYSLSRGTTNYLNEVVCPWHSYRFNLENGKECEYRSRNATTYPVEVREDGLYIGLPAEAKSRS</sequence>
<dbReference type="SUPFAM" id="SSF50022">
    <property type="entry name" value="ISP domain"/>
    <property type="match status" value="1"/>
</dbReference>
<evidence type="ECO:0000256" key="3">
    <source>
        <dbReference type="ARBA" id="ARBA00023004"/>
    </source>
</evidence>
<comment type="similarity">
    <text evidence="6">Belongs to the bacterial ring-hydroxylating dioxygenase ferredoxin component family.</text>
</comment>
<dbReference type="PANTHER" id="PTHR21496">
    <property type="entry name" value="FERREDOXIN-RELATED"/>
    <property type="match status" value="1"/>
</dbReference>
<dbReference type="PANTHER" id="PTHR21496:SF0">
    <property type="entry name" value="RIESKE DOMAIN-CONTAINING PROTEIN"/>
    <property type="match status" value="1"/>
</dbReference>
<dbReference type="OrthoDB" id="593800at2"/>
<evidence type="ECO:0000256" key="2">
    <source>
        <dbReference type="ARBA" id="ARBA00022723"/>
    </source>
</evidence>
<dbReference type="PROSITE" id="PS51296">
    <property type="entry name" value="RIESKE"/>
    <property type="match status" value="1"/>
</dbReference>
<evidence type="ECO:0000256" key="4">
    <source>
        <dbReference type="ARBA" id="ARBA00023014"/>
    </source>
</evidence>
<dbReference type="GO" id="GO:0051537">
    <property type="term" value="F:2 iron, 2 sulfur cluster binding"/>
    <property type="evidence" value="ECO:0007669"/>
    <property type="project" value="UniProtKB-KW"/>
</dbReference>
<gene>
    <name evidence="8" type="ORF">D1627_03070</name>
</gene>
<name>A0A399SIN2_9BACT</name>
<dbReference type="Pfam" id="PF00355">
    <property type="entry name" value="Rieske"/>
    <property type="match status" value="1"/>
</dbReference>
<evidence type="ECO:0000313" key="9">
    <source>
        <dbReference type="Proteomes" id="UP000266005"/>
    </source>
</evidence>
<evidence type="ECO:0000256" key="6">
    <source>
        <dbReference type="ARBA" id="ARBA00038001"/>
    </source>
</evidence>
<proteinExistence type="inferred from homology"/>
<dbReference type="RefSeq" id="WP_119430726.1">
    <property type="nucleotide sequence ID" value="NZ_QWGE01000001.1"/>
</dbReference>
<dbReference type="GO" id="GO:0046872">
    <property type="term" value="F:metal ion binding"/>
    <property type="evidence" value="ECO:0007669"/>
    <property type="project" value="UniProtKB-KW"/>
</dbReference>
<dbReference type="AlphaFoldDB" id="A0A399SIN2"/>
<dbReference type="Gene3D" id="2.102.10.10">
    <property type="entry name" value="Rieske [2Fe-2S] iron-sulphur domain"/>
    <property type="match status" value="1"/>
</dbReference>
<dbReference type="InterPro" id="IPR017941">
    <property type="entry name" value="Rieske_2Fe-2S"/>
</dbReference>
<keyword evidence="2" id="KW-0479">Metal-binding</keyword>
<keyword evidence="3" id="KW-0408">Iron</keyword>
<protein>
    <submittedName>
        <fullName evidence="8">Rieske (2Fe-2S) protein</fullName>
    </submittedName>
</protein>
<reference evidence="9" key="1">
    <citation type="submission" date="2018-08" db="EMBL/GenBank/DDBJ databases">
        <title>Mucilaginibacter sp. MYSH2.</title>
        <authorList>
            <person name="Seo T."/>
        </authorList>
    </citation>
    <scope>NUCLEOTIDE SEQUENCE [LARGE SCALE GENOMIC DNA]</scope>
    <source>
        <strain evidence="9">KIRAN</strain>
    </source>
</reference>
<evidence type="ECO:0000256" key="1">
    <source>
        <dbReference type="ARBA" id="ARBA00022714"/>
    </source>
</evidence>
<dbReference type="Proteomes" id="UP000266005">
    <property type="component" value="Unassembled WGS sequence"/>
</dbReference>
<keyword evidence="1" id="KW-0001">2Fe-2S</keyword>